<proteinExistence type="inferred from homology"/>
<dbReference type="GeneID" id="108700953"/>
<dbReference type="GO" id="GO:0016787">
    <property type="term" value="F:hydrolase activity"/>
    <property type="evidence" value="ECO:0007669"/>
    <property type="project" value="UniProtKB-KW"/>
</dbReference>
<dbReference type="GO" id="GO:0043139">
    <property type="term" value="F:5'-3' DNA helicase activity"/>
    <property type="evidence" value="ECO:0000318"/>
    <property type="project" value="GO_Central"/>
</dbReference>
<dbReference type="PaxDb" id="8355-A0A1L8ETA1"/>
<dbReference type="FunFam" id="3.40.50.300:FF:001373">
    <property type="entry name" value="Helicase with zinc finger domain 2"/>
    <property type="match status" value="1"/>
</dbReference>
<dbReference type="InterPro" id="IPR001900">
    <property type="entry name" value="RNase_II/R"/>
</dbReference>
<keyword evidence="5" id="KW-0067">ATP-binding</keyword>
<evidence type="ECO:0000256" key="4">
    <source>
        <dbReference type="ARBA" id="ARBA00022806"/>
    </source>
</evidence>
<dbReference type="Pfam" id="PF13087">
    <property type="entry name" value="AAA_12"/>
    <property type="match status" value="2"/>
</dbReference>
<evidence type="ECO:0000256" key="2">
    <source>
        <dbReference type="ARBA" id="ARBA00022741"/>
    </source>
</evidence>
<keyword evidence="4" id="KW-0347">Helicase</keyword>
<evidence type="ECO:0000256" key="3">
    <source>
        <dbReference type="ARBA" id="ARBA00022801"/>
    </source>
</evidence>
<dbReference type="Pfam" id="PF25049">
    <property type="entry name" value="OB_HELZ2"/>
    <property type="match status" value="1"/>
</dbReference>
<evidence type="ECO:0000256" key="1">
    <source>
        <dbReference type="ARBA" id="ARBA00007913"/>
    </source>
</evidence>
<dbReference type="InterPro" id="IPR041679">
    <property type="entry name" value="DNA2/NAM7-like_C"/>
</dbReference>
<keyword evidence="7" id="KW-1185">Reference proteome</keyword>
<dbReference type="GO" id="GO:0004540">
    <property type="term" value="F:RNA nuclease activity"/>
    <property type="evidence" value="ECO:0007669"/>
    <property type="project" value="InterPro"/>
</dbReference>
<dbReference type="InterPro" id="IPR041677">
    <property type="entry name" value="DNA2/NAM7_AAA_11"/>
</dbReference>
<dbReference type="InterPro" id="IPR027417">
    <property type="entry name" value="P-loop_NTPase"/>
</dbReference>
<dbReference type="GO" id="GO:0005524">
    <property type="term" value="F:ATP binding"/>
    <property type="evidence" value="ECO:0007669"/>
    <property type="project" value="UniProtKB-KW"/>
</dbReference>
<accession>A0A1L8ETA1</accession>
<dbReference type="Pfam" id="PF00773">
    <property type="entry name" value="RNB"/>
    <property type="match status" value="1"/>
</dbReference>
<protein>
    <submittedName>
        <fullName evidence="8">Helicase with zinc finger domain 2-like isoform X2</fullName>
    </submittedName>
</protein>
<dbReference type="InterPro" id="IPR050534">
    <property type="entry name" value="Coronavir_polyprotein_1ab"/>
</dbReference>
<dbReference type="CTD" id="108700953"/>
<dbReference type="OrthoDB" id="2285229at2759"/>
<comment type="similarity">
    <text evidence="1">Belongs to the DNA2/NAM7 helicase family.</text>
</comment>
<dbReference type="SUPFAM" id="SSF50249">
    <property type="entry name" value="Nucleic acid-binding proteins"/>
    <property type="match status" value="2"/>
</dbReference>
<dbReference type="CDD" id="cd18808">
    <property type="entry name" value="SF1_C_Upf1"/>
    <property type="match status" value="2"/>
</dbReference>
<evidence type="ECO:0000259" key="6">
    <source>
        <dbReference type="SMART" id="SM00955"/>
    </source>
</evidence>
<evidence type="ECO:0000256" key="5">
    <source>
        <dbReference type="ARBA" id="ARBA00022840"/>
    </source>
</evidence>
<evidence type="ECO:0000313" key="7">
    <source>
        <dbReference type="Proteomes" id="UP000186698"/>
    </source>
</evidence>
<dbReference type="GO" id="GO:0003723">
    <property type="term" value="F:RNA binding"/>
    <property type="evidence" value="ECO:0007669"/>
    <property type="project" value="InterPro"/>
</dbReference>
<dbReference type="Gene3D" id="3.40.50.300">
    <property type="entry name" value="P-loop containing nucleotide triphosphate hydrolases"/>
    <property type="match status" value="4"/>
</dbReference>
<dbReference type="RefSeq" id="XP_041433375.1">
    <property type="nucleotide sequence ID" value="XM_041577441.1"/>
</dbReference>
<dbReference type="STRING" id="8355.A0A1L8ETA1"/>
<dbReference type="SMART" id="SM00955">
    <property type="entry name" value="RNB"/>
    <property type="match status" value="1"/>
</dbReference>
<name>A0A1L8ETA1_XENLA</name>
<dbReference type="InterPro" id="IPR047187">
    <property type="entry name" value="SF1_C_Upf1"/>
</dbReference>
<keyword evidence="3" id="KW-0378">Hydrolase</keyword>
<organism evidence="7 8">
    <name type="scientific">Xenopus laevis</name>
    <name type="common">African clawed frog</name>
    <dbReference type="NCBI Taxonomy" id="8355"/>
    <lineage>
        <taxon>Eukaryota</taxon>
        <taxon>Metazoa</taxon>
        <taxon>Chordata</taxon>
        <taxon>Craniata</taxon>
        <taxon>Vertebrata</taxon>
        <taxon>Euteleostomi</taxon>
        <taxon>Amphibia</taxon>
        <taxon>Batrachia</taxon>
        <taxon>Anura</taxon>
        <taxon>Pipoidea</taxon>
        <taxon>Pipidae</taxon>
        <taxon>Xenopodinae</taxon>
        <taxon>Xenopus</taxon>
        <taxon>Xenopus</taxon>
    </lineage>
</organism>
<feature type="domain" description="RNB" evidence="6">
    <location>
        <begin position="1468"/>
        <end position="1824"/>
    </location>
</feature>
<keyword evidence="2" id="KW-0547">Nucleotide-binding</keyword>
<dbReference type="FunFam" id="3.40.50.300:FF:001313">
    <property type="entry name" value="Helicase with zinc finger domain 2"/>
    <property type="match status" value="1"/>
</dbReference>
<dbReference type="OMA" id="ATLQYCC"/>
<dbReference type="PANTHER" id="PTHR43788:SF16">
    <property type="entry name" value="HELICASE WITH ZINC FINGER 2"/>
    <property type="match status" value="1"/>
</dbReference>
<sequence>MVHLSHSVESSLARLQEEVELRLACGTCCRKKYVVTYILVPCQHICGTQLLLAKSKSATARQEWYEIRRLPVFPLPARYEVCWHFGPRTGCTRHQQNCTFSWNEEEKLIWSFERKHQLERSQLRALLQPTQHSDTLPNAPSSWQDILNEYGGQFQEVCEQCFYQSPPMVTVLCQSHPRPVPLLMHILINETKKQCNPIHPMPCSQHICLCSQSSRGLMCGSAGRQCPKAHSEVELAVWKAEKDAGLTRGELMGQDAINMGFYCRLCRVSATSQESFEMHCSSLEHGRMMASDSLTVWNYRAPPLGKDSFTLCNSPQVCIFGNGCQRAHSPEELQEWIMRVRVSRWNRQILQQEGLQSYQERLVHDYQLSGGDCSVLSAEVKGVDVSYDSPLRAHCQQKPAKKQWQLTVHTKMHLIHVALLKHDPGATFSLTAQGLPDSCSYARGSSFHVREPQHYKIGVTVEATVYGVFEQWVALDFGIRPVLLQKIFLHVGGEGNAEIQQDSPSSQEREVLPSSERWHPSKQLFIPCKEMTQEEKLLLLLYQQPILSQTHQHPGPQRQMVTTKNYREQMHAAILREEAAREQAISRLNLKVSLTLSKMVVSSQGMKVAPQGELYALVPFPNGITPDSEEGYLLHRSVSNALIAPVPQTSNKVYEVYVDTNSGLENIILLQIPERCCQDLGLENGTSTELEIQFQLDRLQFCMYHEAVDRLLQERLVLPELLKCCLPSTQGSPSWGNPKQQLAASYICGSAPGTEQVPPLLIYGPFGTGKTFTLAKAALEVIKQPGTRVLICTHNNSAADLYVRDHFHQYVSSGHPEATPLRVKYKLSPLNRTDGVTLQYCPLTQDGAAFLVPKRDLLERHRIVVTTAVIARDLDVPRGFFSHILLDESAQMLEPEALIPLGLADHCTRVVIAGDHMQESPRLFYRGGEQGREEHTLLTRLFSHYQWDESSVAKGARIIFHQNYRSATAIISFVSKCFYVGRGDVIEACEAENIAPPSGHHALGLCHAHGQCTREGNSWVNHSEVLQILEVIKDVLNQWPKHWGPISKSSICVISQGSQVRLIRQELRKVKWSEVTVTDYQNIIGGEFRVIILSTVHTVDSLPCLSSCPYSFSLAFFCDPRILNTILTRARSQVFVVGDMVALCSFGECSRIWRRYLRECVEKGSAKPPGLTVEEIKQVVCNLQLWREQPTEDEEDSEPWISELDMKCEDSILQELLDCKKEACVTVSEEGMLEVRSEADSRDRRETYTDFPRHQLEQYLLMQPNVYKRCLMHKDQFDRGYALTLTDCPPCRININGRVNCGLAFSGDEVVVKVLPETNPRAGRVVGVLTATEENRRFLCFMDPFDYNIMVPVDKSITKIFCPVLKGKPLCVPIRQYSNRQMRTVNCERLTDDLRRSQLFLVQVICWNQGFYYPLGIVTRILPSIHQMDDALQILDFEFGVADSKQYPSTASKESSRLCGEAQGEADRRDCRNILTFTVDPREAKDLDDAISVQELDGHYEIGVHITDLASVIPPGGELDREARKRGVTFYSPNREAIHMLPMQICSDHCSLKPNCDRLALSLFVLVEKETDQMVQGHLCQTLICSDRQLSYDEANAILSARERQPLAFSSIEDCLAVCWHFSQVHRGHRLQEAATYKQPDEKCPPGARKAQMMIEELMVLYNSWVADFLTGKESLMDLVPVRCQAPPTLHKIQELRDRFSHLLPLSSYLSHHLLEVPESPSPTTEQQITVFTSVWQQIEDCAARNDFDGVSDLLLTDDLHPELCHAVREFRKNLGRASITRSGTSDATGHYSLQLWAYTWASSPLRRYLDIVVQRLLQGILLGSTPSISCMDIDLLCHHFERKVHQATSYEKRGLALELALSLKGRAQQKVAVVVSVDPKSNNFQVVFPMDGDSLATPLKVEYRHLQLSEQPKYISGGVCLSWSRRVYCYESFREKPLKSKLCRDVTTFSARAWYDAVYAMSISDPTQALCILKKGVEEAEPNSMMQQSSCGHHTNLTLELKPGEALPVQLCSSLERGIPMPKPQLFSPIPGIHICLEHSESPVDCFSSRAHRAPLQRYRNSHEYQLVWYPLCAMEAAVSAVREGAAVLLRNVPVRWNKNKTEGGLPKKGSFKLTPPLISSCELDMDFRNCYLCLRMEGLQVAKPQSPMDLHRYTWVAHCLTDASNHVTEEHGGTVSFHLHQRPNQEIPEAVLHSTNNFNIEIIPKLLPDIRKEAALDQLKEASELAKNIVLGKRVTDTDNTKFQNQRDFDIPGFGRGLNRSQRDAVKSALKGPFTVIQGPPGTGKTVVGVHILYWFHQMNQKEGLQSDQEGEGLDRRLLMYCGPSNKSVDVVAEMLLPFQSKLRPLRVYSEQIELDEFPYPGSSLRKSGYLREGKLNPQLSSITLHHLIRKPTNQYASEILLMDRRIQNRDMITPEEVAEYKKLLYKARSAELACHDIILCTCVTSSGTALTRLPVSQLIIDECAMCTEPETLVPLVSHKQVQSVVLLGDHRQLRPVVLNDLCHTLKMDRSLFERYQERALLLDIQYRMHSDICEFPSMQFYDGRLHTYDQLRLQSSLFCHPRKACCPIIFGEVDGQEQSLQVTSEEGYFNSKANLPEAEQAVRLVKLLTKASVEQSDIAVLTPYNAQASEVKKRLQSAMLDNVTACTIMKSQGSEWRYVIFSTVRSTPVHELDTHPTFSWQRLHLGFVTDPNQVNVGLTRAKEGLCVLGNYPLLQCNPLWGRLLQHYGQKGAIVHSTLINVSKPGHRRR</sequence>
<evidence type="ECO:0000313" key="8">
    <source>
        <dbReference type="RefSeq" id="XP_041433375.1"/>
    </source>
</evidence>
<reference evidence="8" key="1">
    <citation type="submission" date="2025-08" db="UniProtKB">
        <authorList>
            <consortium name="RefSeq"/>
        </authorList>
    </citation>
    <scope>IDENTIFICATION</scope>
    <source>
        <strain evidence="8">J_2021</strain>
        <tissue evidence="8">Erythrocytes</tissue>
    </source>
</reference>
<gene>
    <name evidence="8" type="primary">LOC108700953</name>
</gene>
<dbReference type="Proteomes" id="UP000186698">
    <property type="component" value="Chromosome 9_10L"/>
</dbReference>
<dbReference type="PANTHER" id="PTHR43788">
    <property type="entry name" value="DNA2/NAM7 HELICASE FAMILY MEMBER"/>
    <property type="match status" value="1"/>
</dbReference>
<dbReference type="Pfam" id="PF13086">
    <property type="entry name" value="AAA_11"/>
    <property type="match status" value="2"/>
</dbReference>
<dbReference type="InterPro" id="IPR012340">
    <property type="entry name" value="NA-bd_OB-fold"/>
</dbReference>
<dbReference type="SUPFAM" id="SSF52540">
    <property type="entry name" value="P-loop containing nucleoside triphosphate hydrolases"/>
    <property type="match status" value="2"/>
</dbReference>
<dbReference type="InterPro" id="IPR056787">
    <property type="entry name" value="OB_HELZ2"/>
</dbReference>